<accession>A0A248UHY1</accession>
<keyword evidence="1" id="KW-0812">Transmembrane</keyword>
<sequence>MLQIYVVGCVEFQTDDVNEKPVAVSLLAFLLCIVFFKTRFPLSTIMLYTRRQSVGQPRLSYAERRQVRKVRAPWKYGAG</sequence>
<name>A0A248UHY1_9HYPH</name>
<keyword evidence="1" id="KW-1133">Transmembrane helix</keyword>
<reference evidence="2 3" key="1">
    <citation type="submission" date="2017-07" db="EMBL/GenBank/DDBJ databases">
        <title>Phylogenetic study on the rhizospheric bacterium Ochrobactrum sp. A44.</title>
        <authorList>
            <person name="Krzyzanowska D.M."/>
            <person name="Ossowicki A."/>
            <person name="Rajewska M."/>
            <person name="Maciag T."/>
            <person name="Kaczynski Z."/>
            <person name="Czerwicka M."/>
            <person name="Jafra S."/>
        </authorList>
    </citation>
    <scope>NUCLEOTIDE SEQUENCE [LARGE SCALE GENOMIC DNA]</scope>
    <source>
        <strain evidence="2 3">A44</strain>
    </source>
</reference>
<dbReference type="AlphaFoldDB" id="A0A248UHY1"/>
<protein>
    <submittedName>
        <fullName evidence="2">Uncharacterized protein</fullName>
    </submittedName>
</protein>
<dbReference type="KEGG" id="och:CES85_1580"/>
<gene>
    <name evidence="2" type="ORF">CES85_1580</name>
</gene>
<feature type="transmembrane region" description="Helical" evidence="1">
    <location>
        <begin position="22"/>
        <end position="42"/>
    </location>
</feature>
<evidence type="ECO:0000256" key="1">
    <source>
        <dbReference type="SAM" id="Phobius"/>
    </source>
</evidence>
<evidence type="ECO:0000313" key="3">
    <source>
        <dbReference type="Proteomes" id="UP000215256"/>
    </source>
</evidence>
<organism evidence="2 3">
    <name type="scientific">Ochrobactrum quorumnocens</name>
    <dbReference type="NCBI Taxonomy" id="271865"/>
    <lineage>
        <taxon>Bacteria</taxon>
        <taxon>Pseudomonadati</taxon>
        <taxon>Pseudomonadota</taxon>
        <taxon>Alphaproteobacteria</taxon>
        <taxon>Hyphomicrobiales</taxon>
        <taxon>Brucellaceae</taxon>
        <taxon>Brucella/Ochrobactrum group</taxon>
        <taxon>Ochrobactrum</taxon>
    </lineage>
</organism>
<evidence type="ECO:0000313" key="2">
    <source>
        <dbReference type="EMBL" id="ASV86274.1"/>
    </source>
</evidence>
<proteinExistence type="predicted"/>
<dbReference type="EMBL" id="CP022604">
    <property type="protein sequence ID" value="ASV86274.1"/>
    <property type="molecule type" value="Genomic_DNA"/>
</dbReference>
<dbReference type="Proteomes" id="UP000215256">
    <property type="component" value="Chromosome 1"/>
</dbReference>
<keyword evidence="1" id="KW-0472">Membrane</keyword>